<dbReference type="Proteomes" id="UP000654922">
    <property type="component" value="Unassembled WGS sequence"/>
</dbReference>
<dbReference type="Gene3D" id="3.40.50.720">
    <property type="entry name" value="NAD(P)-binding Rossmann-like Domain"/>
    <property type="match status" value="1"/>
</dbReference>
<comment type="similarity">
    <text evidence="2">Belongs to the NAD(P)-dependent epimerase/dehydratase family. Dihydroflavonol-4-reductase subfamily.</text>
</comment>
<feature type="domain" description="NAD-dependent epimerase/dehydratase" evidence="3">
    <location>
        <begin position="25"/>
        <end position="275"/>
    </location>
</feature>
<dbReference type="AlphaFoldDB" id="A0A8H6QFR4"/>
<dbReference type="SUPFAM" id="SSF51735">
    <property type="entry name" value="NAD(P)-binding Rossmann-fold domains"/>
    <property type="match status" value="1"/>
</dbReference>
<dbReference type="InterPro" id="IPR050425">
    <property type="entry name" value="NAD(P)_dehydrat-like"/>
</dbReference>
<comment type="caution">
    <text evidence="4">The sequence shown here is derived from an EMBL/GenBank/DDBJ whole genome shotgun (WGS) entry which is preliminary data.</text>
</comment>
<evidence type="ECO:0000259" key="3">
    <source>
        <dbReference type="Pfam" id="PF01370"/>
    </source>
</evidence>
<organism evidence="4 5">
    <name type="scientific">Aspergillus felis</name>
    <dbReference type="NCBI Taxonomy" id="1287682"/>
    <lineage>
        <taxon>Eukaryota</taxon>
        <taxon>Fungi</taxon>
        <taxon>Dikarya</taxon>
        <taxon>Ascomycota</taxon>
        <taxon>Pezizomycotina</taxon>
        <taxon>Eurotiomycetes</taxon>
        <taxon>Eurotiomycetidae</taxon>
        <taxon>Eurotiales</taxon>
        <taxon>Aspergillaceae</taxon>
        <taxon>Aspergillus</taxon>
        <taxon>Aspergillus subgen. Fumigati</taxon>
    </lineage>
</organism>
<dbReference type="InterPro" id="IPR036291">
    <property type="entry name" value="NAD(P)-bd_dom_sf"/>
</dbReference>
<dbReference type="EMBL" id="JACBAE010001172">
    <property type="protein sequence ID" value="KAF7171664.1"/>
    <property type="molecule type" value="Genomic_DNA"/>
</dbReference>
<dbReference type="PANTHER" id="PTHR10366:SF562">
    <property type="entry name" value="ALDEHYDE REDUCTASE II (AFU_ORTHOLOGUE AFUA_1G11360)"/>
    <property type="match status" value="1"/>
</dbReference>
<evidence type="ECO:0000256" key="1">
    <source>
        <dbReference type="ARBA" id="ARBA00023002"/>
    </source>
</evidence>
<dbReference type="OrthoDB" id="2735536at2759"/>
<dbReference type="GO" id="GO:0016616">
    <property type="term" value="F:oxidoreductase activity, acting on the CH-OH group of donors, NAD or NADP as acceptor"/>
    <property type="evidence" value="ECO:0007669"/>
    <property type="project" value="TreeGrafter"/>
</dbReference>
<name>A0A8H6QFR4_9EURO</name>
<dbReference type="Pfam" id="PF01370">
    <property type="entry name" value="Epimerase"/>
    <property type="match status" value="1"/>
</dbReference>
<proteinExistence type="inferred from homology"/>
<evidence type="ECO:0000313" key="4">
    <source>
        <dbReference type="EMBL" id="KAF7171664.1"/>
    </source>
</evidence>
<protein>
    <recommendedName>
        <fullName evidence="3">NAD-dependent epimerase/dehydratase domain-containing protein</fullName>
    </recommendedName>
</protein>
<dbReference type="PANTHER" id="PTHR10366">
    <property type="entry name" value="NAD DEPENDENT EPIMERASE/DEHYDRATASE"/>
    <property type="match status" value="1"/>
</dbReference>
<keyword evidence="1" id="KW-0560">Oxidoreductase</keyword>
<evidence type="ECO:0000256" key="2">
    <source>
        <dbReference type="ARBA" id="ARBA00023445"/>
    </source>
</evidence>
<reference evidence="4" key="1">
    <citation type="submission" date="2020-06" db="EMBL/GenBank/DDBJ databases">
        <title>Draft genome sequences of strains closely related to Aspergillus parafelis and Aspergillus hiratsukae.</title>
        <authorList>
            <person name="Dos Santos R.A.C."/>
            <person name="Rivero-Menendez O."/>
            <person name="Steenwyk J.L."/>
            <person name="Mead M.E."/>
            <person name="Goldman G.H."/>
            <person name="Alastruey-Izquierdo A."/>
            <person name="Rokas A."/>
        </authorList>
    </citation>
    <scope>NUCLEOTIDE SEQUENCE</scope>
    <source>
        <strain evidence="4">CNM-CM5623</strain>
    </source>
</reference>
<accession>A0A8H6QFR4</accession>
<evidence type="ECO:0000313" key="5">
    <source>
        <dbReference type="Proteomes" id="UP000654922"/>
    </source>
</evidence>
<sequence>MMGVRSLRAIRKAKDTFALKSDSSVLVTGANGYIASHVANELLKLGYRVKGTVREPKPWLDKMFNDCYGPNRYTSAVLHSYDNVGKIYDILEGVEAIIHLSGNIVVTDNPEVILPSIKLVTNVLEAAATKPSITRVVLASSSMAAYTPIPDQEGVIITADTWNDRAVREAWDSLPAQISTTPDSQWKKRLAIYSACKTEMERQAWNWIIRNKPSFEFNTVLAAFTVGKIIHRQIGGSTMGWVRNLLKGEKQPLLLVPPKWFVDVEDVARLFAIAACDSTVQGQRLFAFAESHNWTDILQILRACQPSHPLILDPPAEEGRDLAKIVPRERALELLRKWYGQRHWTPIATSIRRGLESQ</sequence>
<dbReference type="InterPro" id="IPR001509">
    <property type="entry name" value="Epimerase_deHydtase"/>
</dbReference>
<gene>
    <name evidence="4" type="ORF">CNMCM5623_003992</name>
</gene>